<dbReference type="RefSeq" id="WP_119411103.1">
    <property type="nucleotide sequence ID" value="NZ_CP032869.1"/>
</dbReference>
<protein>
    <submittedName>
        <fullName evidence="2">Uncharacterized protein</fullName>
    </submittedName>
</protein>
<evidence type="ECO:0000313" key="3">
    <source>
        <dbReference type="Proteomes" id="UP000270046"/>
    </source>
</evidence>
<evidence type="ECO:0000313" key="2">
    <source>
        <dbReference type="EMBL" id="AYL97534.1"/>
    </source>
</evidence>
<organism evidence="2 3">
    <name type="scientific">Mucilaginibacter celer</name>
    <dbReference type="NCBI Taxonomy" id="2305508"/>
    <lineage>
        <taxon>Bacteria</taxon>
        <taxon>Pseudomonadati</taxon>
        <taxon>Bacteroidota</taxon>
        <taxon>Sphingobacteriia</taxon>
        <taxon>Sphingobacteriales</taxon>
        <taxon>Sphingobacteriaceae</taxon>
        <taxon>Mucilaginibacter</taxon>
    </lineage>
</organism>
<name>A0A494VRJ4_9SPHI</name>
<keyword evidence="1" id="KW-1133">Transmembrane helix</keyword>
<dbReference type="KEGG" id="muh:HYN43_020520"/>
<evidence type="ECO:0000256" key="1">
    <source>
        <dbReference type="SAM" id="Phobius"/>
    </source>
</evidence>
<dbReference type="EMBL" id="CP032869">
    <property type="protein sequence ID" value="AYL97534.1"/>
    <property type="molecule type" value="Genomic_DNA"/>
</dbReference>
<proteinExistence type="predicted"/>
<accession>A0A494VRJ4</accession>
<keyword evidence="3" id="KW-1185">Reference proteome</keyword>
<sequence>MEKPYQGRTIVEDNVEFITITIPGKRDFLSVSWFFVWMIAWGFIGSAAISDVVDPITHSIRGGMVFWITGWAFMGLMNIKNAIWLIWGREIIEIDKNTFGIAKKNDFLSRDKVYDLKECENFRIRDKYSAADRKYWSIFYYRNDDPGNIAFDYGMKTFSFGEDLREAESRYILDTIKEKGFIPERHFD</sequence>
<feature type="transmembrane region" description="Helical" evidence="1">
    <location>
        <begin position="33"/>
        <end position="53"/>
    </location>
</feature>
<dbReference type="OrthoDB" id="8082231at2"/>
<reference evidence="2 3" key="1">
    <citation type="submission" date="2018-10" db="EMBL/GenBank/DDBJ databases">
        <title>Genome sequencing of Mucilaginibacter sp. HYN0043.</title>
        <authorList>
            <person name="Kim M."/>
            <person name="Yi H."/>
        </authorList>
    </citation>
    <scope>NUCLEOTIDE SEQUENCE [LARGE SCALE GENOMIC DNA]</scope>
    <source>
        <strain evidence="2 3">HYN0043</strain>
    </source>
</reference>
<gene>
    <name evidence="2" type="ORF">HYN43_020520</name>
</gene>
<dbReference type="Proteomes" id="UP000270046">
    <property type="component" value="Chromosome"/>
</dbReference>
<dbReference type="AlphaFoldDB" id="A0A494VRJ4"/>
<keyword evidence="1" id="KW-0472">Membrane</keyword>
<feature type="transmembrane region" description="Helical" evidence="1">
    <location>
        <begin position="65"/>
        <end position="87"/>
    </location>
</feature>
<keyword evidence="1" id="KW-0812">Transmembrane</keyword>